<dbReference type="PANTHER" id="PTHR16057:SF1">
    <property type="entry name" value="PROTEIN LINES HOMOLOG 1"/>
    <property type="match status" value="1"/>
</dbReference>
<protein>
    <submittedName>
        <fullName evidence="1">Uncharacterized protein</fullName>
    </submittedName>
</protein>
<dbReference type="Proteomes" id="UP000729402">
    <property type="component" value="Unassembled WGS sequence"/>
</dbReference>
<reference evidence="1" key="1">
    <citation type="journal article" date="2021" name="bioRxiv">
        <title>Whole Genome Assembly and Annotation of Northern Wild Rice, Zizania palustris L., Supports a Whole Genome Duplication in the Zizania Genus.</title>
        <authorList>
            <person name="Haas M."/>
            <person name="Kono T."/>
            <person name="Macchietto M."/>
            <person name="Millas R."/>
            <person name="McGilp L."/>
            <person name="Shao M."/>
            <person name="Duquette J."/>
            <person name="Hirsch C.N."/>
            <person name="Kimball J."/>
        </authorList>
    </citation>
    <scope>NUCLEOTIDE SEQUENCE</scope>
    <source>
        <tissue evidence="1">Fresh leaf tissue</tissue>
    </source>
</reference>
<accession>A0A8J5SVF6</accession>
<evidence type="ECO:0000313" key="2">
    <source>
        <dbReference type="Proteomes" id="UP000729402"/>
    </source>
</evidence>
<proteinExistence type="predicted"/>
<evidence type="ECO:0000313" key="1">
    <source>
        <dbReference type="EMBL" id="KAG8081350.1"/>
    </source>
</evidence>
<sequence>MAHRRRREREQLARLCDLVAGSLPHLEPKPPTPQLYREDERRILLTLSRVNKEIRGWKEEEEDDDVERCELDEEIISCSASSGDVHSCCLSANQHFDNGFSCLTNIIYALVALCGFCSGYVKHSAGNTLIVISNSLMKRLFGSSLLSWSG</sequence>
<organism evidence="1 2">
    <name type="scientific">Zizania palustris</name>
    <name type="common">Northern wild rice</name>
    <dbReference type="NCBI Taxonomy" id="103762"/>
    <lineage>
        <taxon>Eukaryota</taxon>
        <taxon>Viridiplantae</taxon>
        <taxon>Streptophyta</taxon>
        <taxon>Embryophyta</taxon>
        <taxon>Tracheophyta</taxon>
        <taxon>Spermatophyta</taxon>
        <taxon>Magnoliopsida</taxon>
        <taxon>Liliopsida</taxon>
        <taxon>Poales</taxon>
        <taxon>Poaceae</taxon>
        <taxon>BOP clade</taxon>
        <taxon>Oryzoideae</taxon>
        <taxon>Oryzeae</taxon>
        <taxon>Zizaniinae</taxon>
        <taxon>Zizania</taxon>
    </lineage>
</organism>
<keyword evidence="2" id="KW-1185">Reference proteome</keyword>
<dbReference type="InterPro" id="IPR024875">
    <property type="entry name" value="Protein_Lines"/>
</dbReference>
<gene>
    <name evidence="1" type="ORF">GUJ93_ZPchr0007g6288</name>
</gene>
<dbReference type="EMBL" id="JAAALK010000282">
    <property type="protein sequence ID" value="KAG8081350.1"/>
    <property type="molecule type" value="Genomic_DNA"/>
</dbReference>
<dbReference type="PANTHER" id="PTHR16057">
    <property type="entry name" value="WINS1, 2 PROTEIN"/>
    <property type="match status" value="1"/>
</dbReference>
<dbReference type="OrthoDB" id="8251209at2759"/>
<comment type="caution">
    <text evidence="1">The sequence shown here is derived from an EMBL/GenBank/DDBJ whole genome shotgun (WGS) entry which is preliminary data.</text>
</comment>
<reference evidence="1" key="2">
    <citation type="submission" date="2021-02" db="EMBL/GenBank/DDBJ databases">
        <authorList>
            <person name="Kimball J.A."/>
            <person name="Haas M.W."/>
            <person name="Macchietto M."/>
            <person name="Kono T."/>
            <person name="Duquette J."/>
            <person name="Shao M."/>
        </authorList>
    </citation>
    <scope>NUCLEOTIDE SEQUENCE</scope>
    <source>
        <tissue evidence="1">Fresh leaf tissue</tissue>
    </source>
</reference>
<dbReference type="AlphaFoldDB" id="A0A8J5SVF6"/>
<name>A0A8J5SVF6_ZIZPA</name>